<accession>A0A8H5I0W9</accession>
<feature type="chain" id="PRO_5034156680" description="DUF6535 domain-containing protein" evidence="3">
    <location>
        <begin position="24"/>
        <end position="699"/>
    </location>
</feature>
<feature type="transmembrane region" description="Helical" evidence="2">
    <location>
        <begin position="181"/>
        <end position="200"/>
    </location>
</feature>
<reference evidence="5 6" key="1">
    <citation type="journal article" date="2020" name="ISME J.">
        <title>Uncovering the hidden diversity of litter-decomposition mechanisms in mushroom-forming fungi.</title>
        <authorList>
            <person name="Floudas D."/>
            <person name="Bentzer J."/>
            <person name="Ahren D."/>
            <person name="Johansson T."/>
            <person name="Persson P."/>
            <person name="Tunlid A."/>
        </authorList>
    </citation>
    <scope>NUCLEOTIDE SEQUENCE [LARGE SCALE GENOMIC DNA]</scope>
    <source>
        <strain evidence="5 6">CBS 406.79</strain>
    </source>
</reference>
<feature type="region of interest" description="Disordered" evidence="1">
    <location>
        <begin position="639"/>
        <end position="699"/>
    </location>
</feature>
<feature type="transmembrane region" description="Helical" evidence="2">
    <location>
        <begin position="61"/>
        <end position="84"/>
    </location>
</feature>
<keyword evidence="2" id="KW-1133">Transmembrane helix</keyword>
<dbReference type="Pfam" id="PF20153">
    <property type="entry name" value="DUF6535"/>
    <property type="match status" value="1"/>
</dbReference>
<keyword evidence="2" id="KW-0812">Transmembrane</keyword>
<evidence type="ECO:0000259" key="4">
    <source>
        <dbReference type="Pfam" id="PF20153"/>
    </source>
</evidence>
<evidence type="ECO:0000256" key="2">
    <source>
        <dbReference type="SAM" id="Phobius"/>
    </source>
</evidence>
<dbReference type="AlphaFoldDB" id="A0A8H5I0W9"/>
<dbReference type="InterPro" id="IPR045338">
    <property type="entry name" value="DUF6535"/>
</dbReference>
<name>A0A8H5I0W9_9AGAR</name>
<sequence length="699" mass="78745">MLAGLFSAVVTSFLLEAAQNLQADYTQLSATLLYELVSNSGGSGLSPPNPASEFVPGARDVWINGLWAISLTFSLVVALASVLIKQWLRRYLTFRSGTPAERSHLRQYRFMGFETWKVSTIVGSLPVIMHLSLGLFLIGLVLFFIPLHFALSCVIGGITFAVYVLYFASNVLPIFFPRCPYRTPFSAFFLFLGSSFRHFVALGSRIKFLNAHSDTDAIANDLQPSLDDLESSAVQVEVEDVVHPLSVHALHWLFSTSTSPSVHSIVLQAIGGLPARDKVREAVQSLFNFERDCEPTLKDLIWSCIKTLLFFPADYGQLFGSSVHLKYESRPNDPESVLRKATFLTVQTEYPNGQDYLNFIVNNRSAKHHFFVWEAFSKNASRDESCDFSMSSFIINLCEKWKSRGNDQSSALGGLLVERVKTYWGAKLVGPSESRILRRAITSGKTFGHFAVFMIGVLDPPRHGSVEAHRSPIDDNYLVLLFDYYKNHPPDNIIPDLVSAFVTQLEYWQETDSPEQAKCVKHLFEPQNKSHGQELREELSIAYIFVGLCPQHQLLCELRDWMELVANFLDATHEEDKERLKEEIGMDPLLSSDQHSKLIKDFIYWFDNRLARTPESDKLDEQQVLPTLELVQRRPQIAEHARTVPGSSAPQERQDVADTQPASPPRTATLLWKRARDAVRGVGKQDPEKSPLNSDSLPV</sequence>
<evidence type="ECO:0000313" key="5">
    <source>
        <dbReference type="EMBL" id="KAF5393034.1"/>
    </source>
</evidence>
<feature type="domain" description="DUF6535" evidence="4">
    <location>
        <begin position="3"/>
        <end position="144"/>
    </location>
</feature>
<dbReference type="EMBL" id="JAACJN010000003">
    <property type="protein sequence ID" value="KAF5393034.1"/>
    <property type="molecule type" value="Genomic_DNA"/>
</dbReference>
<dbReference type="Proteomes" id="UP000518752">
    <property type="component" value="Unassembled WGS sequence"/>
</dbReference>
<comment type="caution">
    <text evidence="5">The sequence shown here is derived from an EMBL/GenBank/DDBJ whole genome shotgun (WGS) entry which is preliminary data.</text>
</comment>
<protein>
    <recommendedName>
        <fullName evidence="4">DUF6535 domain-containing protein</fullName>
    </recommendedName>
</protein>
<keyword evidence="6" id="KW-1185">Reference proteome</keyword>
<evidence type="ECO:0000256" key="3">
    <source>
        <dbReference type="SAM" id="SignalP"/>
    </source>
</evidence>
<proteinExistence type="predicted"/>
<feature type="transmembrane region" description="Helical" evidence="2">
    <location>
        <begin position="118"/>
        <end position="143"/>
    </location>
</feature>
<keyword evidence="3" id="KW-0732">Signal</keyword>
<keyword evidence="2" id="KW-0472">Membrane</keyword>
<evidence type="ECO:0000313" key="6">
    <source>
        <dbReference type="Proteomes" id="UP000518752"/>
    </source>
</evidence>
<feature type="signal peptide" evidence="3">
    <location>
        <begin position="1"/>
        <end position="23"/>
    </location>
</feature>
<feature type="compositionally biased region" description="Basic and acidic residues" evidence="1">
    <location>
        <begin position="674"/>
        <end position="689"/>
    </location>
</feature>
<evidence type="ECO:0000256" key="1">
    <source>
        <dbReference type="SAM" id="MobiDB-lite"/>
    </source>
</evidence>
<feature type="transmembrane region" description="Helical" evidence="2">
    <location>
        <begin position="149"/>
        <end position="169"/>
    </location>
</feature>
<dbReference type="OrthoDB" id="3219854at2759"/>
<organism evidence="5 6">
    <name type="scientific">Collybiopsis confluens</name>
    <dbReference type="NCBI Taxonomy" id="2823264"/>
    <lineage>
        <taxon>Eukaryota</taxon>
        <taxon>Fungi</taxon>
        <taxon>Dikarya</taxon>
        <taxon>Basidiomycota</taxon>
        <taxon>Agaricomycotina</taxon>
        <taxon>Agaricomycetes</taxon>
        <taxon>Agaricomycetidae</taxon>
        <taxon>Agaricales</taxon>
        <taxon>Marasmiineae</taxon>
        <taxon>Omphalotaceae</taxon>
        <taxon>Collybiopsis</taxon>
    </lineage>
</organism>
<gene>
    <name evidence="5" type="ORF">D9757_001106</name>
</gene>